<reference evidence="1 2" key="1">
    <citation type="submission" date="2020-07" db="EMBL/GenBank/DDBJ databases">
        <title>Draft whole-genome sequence of Heliobacterium chlorum DSM 3682, type strain.</title>
        <authorList>
            <person name="Kyndt J.A."/>
            <person name="Meyer T.E."/>
            <person name="Imhoff J.F."/>
        </authorList>
    </citation>
    <scope>NUCLEOTIDE SEQUENCE [LARGE SCALE GENOMIC DNA]</scope>
    <source>
        <strain evidence="1 2">DSM 3682</strain>
    </source>
</reference>
<dbReference type="RefSeq" id="WP_188040899.1">
    <property type="nucleotide sequence ID" value="NZ_JACVHF010000014.1"/>
</dbReference>
<evidence type="ECO:0000313" key="1">
    <source>
        <dbReference type="EMBL" id="MBC9785442.1"/>
    </source>
</evidence>
<dbReference type="Proteomes" id="UP000617402">
    <property type="component" value="Unassembled WGS sequence"/>
</dbReference>
<proteinExistence type="predicted"/>
<gene>
    <name evidence="1" type="ORF">H1S01_13090</name>
</gene>
<comment type="caution">
    <text evidence="1">The sequence shown here is derived from an EMBL/GenBank/DDBJ whole genome shotgun (WGS) entry which is preliminary data.</text>
</comment>
<protein>
    <submittedName>
        <fullName evidence="1">Uncharacterized protein</fullName>
    </submittedName>
</protein>
<evidence type="ECO:0000313" key="2">
    <source>
        <dbReference type="Proteomes" id="UP000617402"/>
    </source>
</evidence>
<keyword evidence="2" id="KW-1185">Reference proteome</keyword>
<organism evidence="1 2">
    <name type="scientific">Heliobacterium chlorum</name>
    <dbReference type="NCBI Taxonomy" id="2698"/>
    <lineage>
        <taxon>Bacteria</taxon>
        <taxon>Bacillati</taxon>
        <taxon>Bacillota</taxon>
        <taxon>Clostridia</taxon>
        <taxon>Eubacteriales</taxon>
        <taxon>Heliobacteriaceae</taxon>
        <taxon>Heliobacterium</taxon>
    </lineage>
</organism>
<sequence length="108" mass="12453">MEKTLAELKQKYLDDQVKFDSGSGKDIEWINVGDAFFHDFQMKSKVEYEKALSEAKNSLLNTKERVVQLARSLVHQAVMEDRALLFNELSQIVHHLDVLEADLNEAEM</sequence>
<dbReference type="EMBL" id="JACVHF010000014">
    <property type="protein sequence ID" value="MBC9785442.1"/>
    <property type="molecule type" value="Genomic_DNA"/>
</dbReference>
<accession>A0ABR7T5D7</accession>
<name>A0ABR7T5D7_HELCL</name>